<keyword evidence="2" id="KW-1185">Reference proteome</keyword>
<comment type="caution">
    <text evidence="1">The sequence shown here is derived from an EMBL/GenBank/DDBJ whole genome shotgun (WGS) entry which is preliminary data.</text>
</comment>
<name>A0ACC1R288_9HYPO</name>
<proteinExistence type="predicted"/>
<reference evidence="1" key="1">
    <citation type="submission" date="2022-07" db="EMBL/GenBank/DDBJ databases">
        <title>Genome Sequence of Lecanicillium saksenae.</title>
        <authorList>
            <person name="Buettner E."/>
        </authorList>
    </citation>
    <scope>NUCLEOTIDE SEQUENCE</scope>
    <source>
        <strain evidence="1">VT-O1</strain>
    </source>
</reference>
<sequence>MPSRNAVFVGADLGSSGFSLARAGGTVTPGSVGRAELASFDSNFTDGYQRRFRYPTGLVIYTNDTNVKVEALGFRDPARLLRGVDGARCIFTIKLIVGKRYKSAEAQKDARFLRTVGLDPWDCLVVLLRAARKSLGEESAVLADVDTLSITLPGMYTQGDAASVEMQKQMAIAYKKSGFPGDIAFEAESDAALSHCLTKNGLADTLEGRLVLFVDFGGSTADFTFAEIRDGTVTRLAPSVSAEAGTIFLWEYLIQCCKRIVGDDHDESQDVQDLYKSARAHLEAGEADKFVKFKWCIKKKHFTEMISSAFREGIQTLAVFIKRHARRVSPECAPLLIVAGAAMQNDRIRRHIRREATMILNREYGCVAQQSIMILEGEYAATGVCRGAAQPYNYSDEAAWKTLVGAALAVRCRPVGVGNRQPRELERQGGLALVKTNGQDLNSFIWQRLTVDDPSSFRFELYAIMPKCLGKCLHIGGEQFYREAMGITLDVLQLKFPEGFVRRRDEVWVRLWRRSSLRPADLVLQLLVQEAHVKGDRPPQSFAATLPGAMEMKCKLVRYRTRIALIPAEKYDAQMSVTEQDAYDSPVEEGKECLSASGERRVGEGEDYSSDRSEEDDIYDVPDDDEEEDDIYDVPVDDEEQEVCYGTWKEEGGSTKIAGTMSLAAKVMIAMGAVKRPSSDDDSGLAGKRRRVS</sequence>
<gene>
    <name evidence="1" type="ORF">NLG97_g2413</name>
</gene>
<accession>A0ACC1R288</accession>
<dbReference type="EMBL" id="JANAKD010000162">
    <property type="protein sequence ID" value="KAJ3496772.1"/>
    <property type="molecule type" value="Genomic_DNA"/>
</dbReference>
<evidence type="ECO:0000313" key="1">
    <source>
        <dbReference type="EMBL" id="KAJ3496772.1"/>
    </source>
</evidence>
<dbReference type="Proteomes" id="UP001148737">
    <property type="component" value="Unassembled WGS sequence"/>
</dbReference>
<evidence type="ECO:0000313" key="2">
    <source>
        <dbReference type="Proteomes" id="UP001148737"/>
    </source>
</evidence>
<organism evidence="1 2">
    <name type="scientific">Lecanicillium saksenae</name>
    <dbReference type="NCBI Taxonomy" id="468837"/>
    <lineage>
        <taxon>Eukaryota</taxon>
        <taxon>Fungi</taxon>
        <taxon>Dikarya</taxon>
        <taxon>Ascomycota</taxon>
        <taxon>Pezizomycotina</taxon>
        <taxon>Sordariomycetes</taxon>
        <taxon>Hypocreomycetidae</taxon>
        <taxon>Hypocreales</taxon>
        <taxon>Cordycipitaceae</taxon>
        <taxon>Lecanicillium</taxon>
    </lineage>
</organism>
<protein>
    <submittedName>
        <fullName evidence="1">Uncharacterized protein</fullName>
    </submittedName>
</protein>